<dbReference type="AlphaFoldDB" id="A0A382CZK5"/>
<dbReference type="PANTHER" id="PTHR12532:SF6">
    <property type="entry name" value="TRANSCRIPTIONAL REGULATORY PROTEIN YEBC-RELATED"/>
    <property type="match status" value="1"/>
</dbReference>
<reference evidence="2" key="1">
    <citation type="submission" date="2018-05" db="EMBL/GenBank/DDBJ databases">
        <authorList>
            <person name="Lanie J.A."/>
            <person name="Ng W.-L."/>
            <person name="Kazmierczak K.M."/>
            <person name="Andrzejewski T.M."/>
            <person name="Davidsen T.M."/>
            <person name="Wayne K.J."/>
            <person name="Tettelin H."/>
            <person name="Glass J.I."/>
            <person name="Rusch D."/>
            <person name="Podicherti R."/>
            <person name="Tsui H.-C.T."/>
            <person name="Winkler M.E."/>
        </authorList>
    </citation>
    <scope>NUCLEOTIDE SEQUENCE</scope>
</reference>
<feature type="domain" description="TACO1/YebC-like second and third" evidence="1">
    <location>
        <begin position="19"/>
        <end position="172"/>
    </location>
</feature>
<organism evidence="2">
    <name type="scientific">marine metagenome</name>
    <dbReference type="NCBI Taxonomy" id="408172"/>
    <lineage>
        <taxon>unclassified sequences</taxon>
        <taxon>metagenomes</taxon>
        <taxon>ecological metagenomes</taxon>
    </lineage>
</organism>
<dbReference type="InterPro" id="IPR026564">
    <property type="entry name" value="Transcrip_reg_TACO1-like_dom3"/>
</dbReference>
<dbReference type="InterPro" id="IPR029072">
    <property type="entry name" value="YebC-like"/>
</dbReference>
<proteinExistence type="predicted"/>
<feature type="non-terminal residue" evidence="2">
    <location>
        <position position="1"/>
    </location>
</feature>
<accession>A0A382CZK5</accession>
<dbReference type="Gene3D" id="3.30.70.980">
    <property type="match status" value="2"/>
</dbReference>
<gene>
    <name evidence="2" type="ORF">METZ01_LOCUS183607</name>
</gene>
<evidence type="ECO:0000313" key="2">
    <source>
        <dbReference type="EMBL" id="SVB30753.1"/>
    </source>
</evidence>
<protein>
    <recommendedName>
        <fullName evidence="1">TACO1/YebC-like second and third domain-containing protein</fullName>
    </recommendedName>
</protein>
<dbReference type="Pfam" id="PF01709">
    <property type="entry name" value="Transcrip_reg"/>
    <property type="match status" value="1"/>
</dbReference>
<dbReference type="EMBL" id="UINC01036572">
    <property type="protein sequence ID" value="SVB30753.1"/>
    <property type="molecule type" value="Genomic_DNA"/>
</dbReference>
<dbReference type="InterPro" id="IPR048300">
    <property type="entry name" value="TACO1_YebC-like_2nd/3rd_dom"/>
</dbReference>
<dbReference type="InterPro" id="IPR002876">
    <property type="entry name" value="Transcrip_reg_TACO1-like"/>
</dbReference>
<sequence>NIERAINKGIGNLPGMKFENYVYEGYGPGGTAIMMEVMTDNKNRTVPDIRHIMSKNGGNLGEQGCVNWMFEKKGTITVSKDGIDEDSILEMSLDLGADDFQLDNDVFIIITTSEDFGVVSKGLEDEGYEINGEVGNIPINMVNISGTDAKQLLILLEKLEEHEDIQKVYSNFDLDESEMESLL</sequence>
<dbReference type="GO" id="GO:0005829">
    <property type="term" value="C:cytosol"/>
    <property type="evidence" value="ECO:0007669"/>
    <property type="project" value="TreeGrafter"/>
</dbReference>
<dbReference type="SUPFAM" id="SSF75625">
    <property type="entry name" value="YebC-like"/>
    <property type="match status" value="1"/>
</dbReference>
<dbReference type="PANTHER" id="PTHR12532">
    <property type="entry name" value="TRANSLATIONAL ACTIVATOR OF CYTOCHROME C OXIDASE 1"/>
    <property type="match status" value="1"/>
</dbReference>
<evidence type="ECO:0000259" key="1">
    <source>
        <dbReference type="Pfam" id="PF01709"/>
    </source>
</evidence>
<name>A0A382CZK5_9ZZZZ</name>